<name>A0A3N0GYR3_9ACTN</name>
<dbReference type="EMBL" id="RJSF01000003">
    <property type="protein sequence ID" value="RNM17539.1"/>
    <property type="molecule type" value="Genomic_DNA"/>
</dbReference>
<evidence type="ECO:0008006" key="3">
    <source>
        <dbReference type="Google" id="ProtNLM"/>
    </source>
</evidence>
<keyword evidence="2" id="KW-1185">Reference proteome</keyword>
<comment type="caution">
    <text evidence="1">The sequence shown here is derived from an EMBL/GenBank/DDBJ whole genome shotgun (WGS) entry which is preliminary data.</text>
</comment>
<accession>A0A3N0GYR3</accession>
<proteinExistence type="predicted"/>
<organism evidence="1 2">
    <name type="scientific">Nocardioides pocheonensis</name>
    <dbReference type="NCBI Taxonomy" id="661485"/>
    <lineage>
        <taxon>Bacteria</taxon>
        <taxon>Bacillati</taxon>
        <taxon>Actinomycetota</taxon>
        <taxon>Actinomycetes</taxon>
        <taxon>Propionibacteriales</taxon>
        <taxon>Nocardioidaceae</taxon>
        <taxon>Nocardioides</taxon>
    </lineage>
</organism>
<dbReference type="OrthoDB" id="3780655at2"/>
<gene>
    <name evidence="1" type="ORF">EFL26_01815</name>
</gene>
<sequence length="516" mass="56661">MATHIDAKGIRLSHAYDGPLDVLFGGHRVWSFTTARDAVKAGGGLFVEWPKPLAARLEGQADVTLVPHNGGDPLFSGPIRFGDSTVPLLLVDDLGNPLSLDKGGRLQRTFDDFADESRAELVAATRRVLDDLTHACGLDAYLCYGGLLGAARSGRMIGHDSDLDLGFLSRYTHPFDIIQETRAAERTMASLGWQVVRMSAANFKIWVPLPSGKRAGVDVFGSFHINDHFHITGSLRGRLDRDAIVPFGEIELEGVTFPAPADLERFLEFTYGPGWRVPDPAFHFDHPPANVRRMSHWFRGARNRLPHWQEFYQGPHRRVPAGPSAFVTWAEERMEPGSPVVELGAGTGRDAVWLIQHGHHVLTSDYCAGARKATIASAEAAGVYAPYRPTNLESLKSSLVSATRIAHEPEPRHIYARGVIDAIAPTGRLGLWQFCRVAGRRGGLTFLEFRTPASRGLPTFFGDHPRTYADPDAVVEEIARHGGTVVERVEGRGLARLGQEDPVVCRLVVSWRKGTS</sequence>
<dbReference type="Proteomes" id="UP000279994">
    <property type="component" value="Unassembled WGS sequence"/>
</dbReference>
<dbReference type="InterPro" id="IPR029063">
    <property type="entry name" value="SAM-dependent_MTases_sf"/>
</dbReference>
<dbReference type="RefSeq" id="WP_123221157.1">
    <property type="nucleotide sequence ID" value="NZ_RJSF01000003.1"/>
</dbReference>
<dbReference type="SUPFAM" id="SSF53335">
    <property type="entry name" value="S-adenosyl-L-methionine-dependent methyltransferases"/>
    <property type="match status" value="1"/>
</dbReference>
<dbReference type="Gene3D" id="3.40.50.150">
    <property type="entry name" value="Vaccinia Virus protein VP39"/>
    <property type="match status" value="1"/>
</dbReference>
<dbReference type="PANTHER" id="PTHR13627:SF31">
    <property type="entry name" value="RIBITOL 5-PHOSPHATE TRANSFERASE FKRP"/>
    <property type="match status" value="1"/>
</dbReference>
<dbReference type="PANTHER" id="PTHR13627">
    <property type="entry name" value="FUKUTIN RELATED PROTEIN"/>
    <property type="match status" value="1"/>
</dbReference>
<evidence type="ECO:0000313" key="1">
    <source>
        <dbReference type="EMBL" id="RNM17539.1"/>
    </source>
</evidence>
<evidence type="ECO:0000313" key="2">
    <source>
        <dbReference type="Proteomes" id="UP000279994"/>
    </source>
</evidence>
<dbReference type="AlphaFoldDB" id="A0A3N0GYR3"/>
<dbReference type="InterPro" id="IPR052613">
    <property type="entry name" value="LicD_transferase"/>
</dbReference>
<protein>
    <recommendedName>
        <fullName evidence="3">Class I SAM-dependent methyltransferase</fullName>
    </recommendedName>
</protein>
<reference evidence="1 2" key="1">
    <citation type="submission" date="2018-11" db="EMBL/GenBank/DDBJ databases">
        <authorList>
            <person name="Li F."/>
        </authorList>
    </citation>
    <scope>NUCLEOTIDE SEQUENCE [LARGE SCALE GENOMIC DNA]</scope>
    <source>
        <strain evidence="1 2">Gsoil 818</strain>
    </source>
</reference>